<comment type="caution">
    <text evidence="2">The sequence shown here is derived from an EMBL/GenBank/DDBJ whole genome shotgun (WGS) entry which is preliminary data.</text>
</comment>
<dbReference type="Proteomes" id="UP001193081">
    <property type="component" value="Unassembled WGS sequence"/>
</dbReference>
<protein>
    <submittedName>
        <fullName evidence="2">AAA family ATPase</fullName>
    </submittedName>
</protein>
<dbReference type="SUPFAM" id="SSF48452">
    <property type="entry name" value="TPR-like"/>
    <property type="match status" value="3"/>
</dbReference>
<evidence type="ECO:0000313" key="3">
    <source>
        <dbReference type="Proteomes" id="UP001193081"/>
    </source>
</evidence>
<organism evidence="2 3">
    <name type="scientific">Candidatus Chloroploca mongolica</name>
    <dbReference type="NCBI Taxonomy" id="2528176"/>
    <lineage>
        <taxon>Bacteria</taxon>
        <taxon>Bacillati</taxon>
        <taxon>Chloroflexota</taxon>
        <taxon>Chloroflexia</taxon>
        <taxon>Chloroflexales</taxon>
        <taxon>Chloroflexineae</taxon>
        <taxon>Oscillochloridaceae</taxon>
        <taxon>Candidatus Chloroploca</taxon>
    </lineage>
</organism>
<dbReference type="InterPro" id="IPR036388">
    <property type="entry name" value="WH-like_DNA-bd_sf"/>
</dbReference>
<dbReference type="InterPro" id="IPR027417">
    <property type="entry name" value="P-loop_NTPase"/>
</dbReference>
<dbReference type="InterPro" id="IPR011990">
    <property type="entry name" value="TPR-like_helical_dom_sf"/>
</dbReference>
<reference evidence="2 3" key="1">
    <citation type="submission" date="2021-03" db="EMBL/GenBank/DDBJ databases">
        <authorList>
            <person name="Grouzdev D.S."/>
        </authorList>
    </citation>
    <scope>NUCLEOTIDE SEQUENCE [LARGE SCALE GENOMIC DNA]</scope>
    <source>
        <strain evidence="2 3">M50-1</strain>
    </source>
</reference>
<dbReference type="Gene3D" id="1.10.10.10">
    <property type="entry name" value="Winged helix-like DNA-binding domain superfamily/Winged helix DNA-binding domain"/>
    <property type="match status" value="2"/>
</dbReference>
<dbReference type="SMART" id="SM01043">
    <property type="entry name" value="BTAD"/>
    <property type="match status" value="1"/>
</dbReference>
<evidence type="ECO:0000313" key="2">
    <source>
        <dbReference type="EMBL" id="MBP1464632.1"/>
    </source>
</evidence>
<dbReference type="Gene3D" id="3.40.50.300">
    <property type="entry name" value="P-loop containing nucleotide triphosphate hydrolases"/>
    <property type="match status" value="1"/>
</dbReference>
<dbReference type="InterPro" id="IPR041664">
    <property type="entry name" value="AAA_16"/>
</dbReference>
<dbReference type="EMBL" id="SIJK02000003">
    <property type="protein sequence ID" value="MBP1464632.1"/>
    <property type="molecule type" value="Genomic_DNA"/>
</dbReference>
<keyword evidence="3" id="KW-1185">Reference proteome</keyword>
<dbReference type="PANTHER" id="PTHR35807">
    <property type="entry name" value="TRANSCRIPTIONAL REGULATOR REDD-RELATED"/>
    <property type="match status" value="1"/>
</dbReference>
<dbReference type="InterPro" id="IPR005158">
    <property type="entry name" value="BTAD"/>
</dbReference>
<dbReference type="Gene3D" id="1.25.40.10">
    <property type="entry name" value="Tetratricopeptide repeat domain"/>
    <property type="match status" value="2"/>
</dbReference>
<dbReference type="InterPro" id="IPR051677">
    <property type="entry name" value="AfsR-DnrI-RedD_regulator"/>
</dbReference>
<sequence>MGSHDITSLSVLSLWILGPFRAMLGATTLALPPRSRAHALLAYLLLHHGRPVDRSYLVGQLDPDLPDLVARRRLSDTIYLLRRLLPAARLQTTPTTLALTLAPQDDCDLIVFEHLLRQPADQVERTLLLACPEPIFCPELDHEWVLPARERLHLRLLNRLEQCASADLQAGHLTSARDLLLRLLQLDPLREVAEVSLLHVFEALGSRSEAIRQYEQWCQHLQREFGFTPRPETEQAYRYLIRQTTPPIRPTPTALPTTLPLVGRDDERRRVLTWMDQAGSQATLVLLEGMAGIGKSYLLDHVAGDARWRDWQVARATADPTHSTIEQALASLLTPLHYELLAAILPAAWYHQVTALFPPNDVCGLTPQISRHAELSAESYYATIVRLLEGLTSHTPLLLILDGMHEASEADLALLSRLATMHTRCPLMLIVSYRPAAREEDGRWAAFQRLGTLATGRCLELASLNETACRMLLEETLGPWTDAAVEQIVSFTGGHPLFLREVVTWLLEDGLLRRDRDGRWMLDGGLFELEPVPDLAHTVGLRLDSLTERELTLLTLMALQHEPLSVEALVQLTDWSAPSTIEQAQRMVQRHIVRQCPSGYTYAHALIAQAARERLDAPSRRTYHARLLALPDKHVRPSPLRRALHALAAEAWETALPLLITASKEARRRGDYRVALRLIKHALDALAQSNLTSALYTEYHIELLFEQLQVWNWHPPEHAEEQAAVIATLNGYLPAQGQLRLQLTIAEIEYLLTLGANKAALTKIRTALEQLSNDATPEQLVRLHFQYGKVAQRLEMLHEGIAHLKIARDLAAACGSIEDEVAALGNLAVYHHFAGDFGAARADYNQVKAFCDTHGLVMPGLVASANLAALDQAEGKLAEAICGYEQVIASCARSAAVDPPDLENLAELMILVGAFDRAENLLSQAIALWHERGGNAALTNCRQAMLALATQAFASARDHLATARASNRTGDDRRVAGEIELWQALIGLEVGDFALAEDAVDQAERIYMHMGVRFYQALITAIAALAAARQGHFAQAHAHLAASTKALEARVQTLVDPRYYLGLTAELLGETGEAARFYQTAWDQLCTQAATLPPDLAAGMQTTPFAKRLARAVTRQQTQTALMTLPGKYAPTGRPLHPWEEVRLLWSLPNNTDERHNREARQRNLHDLLIQASEQEAAPTLADLARMLQVSTATVSRDLRELHRRGASVATRGVRR</sequence>
<accession>A0ABS4D5C2</accession>
<dbReference type="SUPFAM" id="SSF52540">
    <property type="entry name" value="P-loop containing nucleoside triphosphate hydrolases"/>
    <property type="match status" value="1"/>
</dbReference>
<proteinExistence type="predicted"/>
<gene>
    <name evidence="2" type="ORF">EYB53_002810</name>
</gene>
<dbReference type="Pfam" id="PF03704">
    <property type="entry name" value="BTAD"/>
    <property type="match status" value="1"/>
</dbReference>
<dbReference type="Pfam" id="PF13191">
    <property type="entry name" value="AAA_16"/>
    <property type="match status" value="1"/>
</dbReference>
<feature type="domain" description="Bacterial transcriptional activator" evidence="1">
    <location>
        <begin position="107"/>
        <end position="241"/>
    </location>
</feature>
<evidence type="ECO:0000259" key="1">
    <source>
        <dbReference type="SMART" id="SM01043"/>
    </source>
</evidence>
<name>A0ABS4D5C2_9CHLR</name>
<dbReference type="RefSeq" id="WP_167857227.1">
    <property type="nucleotide sequence ID" value="NZ_SIJK02000003.1"/>
</dbReference>